<evidence type="ECO:0000256" key="6">
    <source>
        <dbReference type="ARBA" id="ARBA00022705"/>
    </source>
</evidence>
<dbReference type="FunFam" id="3.90.980.10:FF:000001">
    <property type="entry name" value="DNA primase"/>
    <property type="match status" value="1"/>
</dbReference>
<dbReference type="Gene3D" id="3.90.580.10">
    <property type="entry name" value="Zinc finger, CHC2-type domain"/>
    <property type="match status" value="1"/>
</dbReference>
<dbReference type="CDD" id="cd03364">
    <property type="entry name" value="TOPRIM_DnaG_primases"/>
    <property type="match status" value="1"/>
</dbReference>
<keyword evidence="9" id="KW-0862">Zinc</keyword>
<evidence type="ECO:0000256" key="1">
    <source>
        <dbReference type="ARBA" id="ARBA00001947"/>
    </source>
</evidence>
<dbReference type="Gene3D" id="3.90.980.10">
    <property type="entry name" value="DNA primase, catalytic core, N-terminal domain"/>
    <property type="match status" value="1"/>
</dbReference>
<evidence type="ECO:0000256" key="8">
    <source>
        <dbReference type="ARBA" id="ARBA00022771"/>
    </source>
</evidence>
<dbReference type="InterPro" id="IPR037068">
    <property type="entry name" value="DNA_primase_core_N_sf"/>
</dbReference>
<dbReference type="InterPro" id="IPR030846">
    <property type="entry name" value="DnaG_bac"/>
</dbReference>
<dbReference type="SMART" id="SM00493">
    <property type="entry name" value="TOPRIM"/>
    <property type="match status" value="1"/>
</dbReference>
<dbReference type="PANTHER" id="PTHR30313">
    <property type="entry name" value="DNA PRIMASE"/>
    <property type="match status" value="1"/>
</dbReference>
<dbReference type="Pfam" id="PF13155">
    <property type="entry name" value="Toprim_2"/>
    <property type="match status" value="1"/>
</dbReference>
<dbReference type="Gene3D" id="1.10.860.10">
    <property type="entry name" value="DNAb Helicase, Chain A"/>
    <property type="match status" value="1"/>
</dbReference>
<dbReference type="NCBIfam" id="TIGR01391">
    <property type="entry name" value="dnaG"/>
    <property type="match status" value="1"/>
</dbReference>
<dbReference type="GO" id="GO:0008270">
    <property type="term" value="F:zinc ion binding"/>
    <property type="evidence" value="ECO:0007669"/>
    <property type="project" value="UniProtKB-KW"/>
</dbReference>
<comment type="cofactor">
    <cofactor evidence="1">
        <name>Zn(2+)</name>
        <dbReference type="ChEBI" id="CHEBI:29105"/>
    </cofactor>
</comment>
<dbReference type="InterPro" id="IPR016136">
    <property type="entry name" value="DNA_helicase_N/primase_C"/>
</dbReference>
<keyword evidence="4" id="KW-0808">Transferase</keyword>
<dbReference type="GO" id="GO:0006269">
    <property type="term" value="P:DNA replication, synthesis of primer"/>
    <property type="evidence" value="ECO:0007669"/>
    <property type="project" value="UniProtKB-KW"/>
</dbReference>
<keyword evidence="12" id="KW-0804">Transcription</keyword>
<dbReference type="Pfam" id="PF01807">
    <property type="entry name" value="Zn_ribbon_DnaG"/>
    <property type="match status" value="1"/>
</dbReference>
<dbReference type="SMART" id="SM00400">
    <property type="entry name" value="ZnF_CHCC"/>
    <property type="match status" value="1"/>
</dbReference>
<evidence type="ECO:0000256" key="2">
    <source>
        <dbReference type="ARBA" id="ARBA00022478"/>
    </source>
</evidence>
<dbReference type="HAMAP" id="MF_00974">
    <property type="entry name" value="DNA_primase_DnaG"/>
    <property type="match status" value="1"/>
</dbReference>
<dbReference type="InterPro" id="IPR002694">
    <property type="entry name" value="Znf_CHC2"/>
</dbReference>
<accession>D9PI89</accession>
<feature type="domain" description="Toprim" evidence="13">
    <location>
        <begin position="253"/>
        <end position="336"/>
    </location>
</feature>
<keyword evidence="7" id="KW-0479">Metal-binding</keyword>
<dbReference type="GO" id="GO:0000428">
    <property type="term" value="C:DNA-directed RNA polymerase complex"/>
    <property type="evidence" value="ECO:0007669"/>
    <property type="project" value="UniProtKB-KW"/>
</dbReference>
<dbReference type="GO" id="GO:0003899">
    <property type="term" value="F:DNA-directed RNA polymerase activity"/>
    <property type="evidence" value="ECO:0007669"/>
    <property type="project" value="InterPro"/>
</dbReference>
<evidence type="ECO:0000256" key="9">
    <source>
        <dbReference type="ARBA" id="ARBA00022833"/>
    </source>
</evidence>
<evidence type="ECO:0000256" key="5">
    <source>
        <dbReference type="ARBA" id="ARBA00022695"/>
    </source>
</evidence>
<keyword evidence="5" id="KW-0548">Nucleotidyltransferase</keyword>
<keyword evidence="3" id="KW-0639">Primosome</keyword>
<name>D9PI89_9ZZZZ</name>
<dbReference type="InterPro" id="IPR006171">
    <property type="entry name" value="TOPRIM_dom"/>
</dbReference>
<gene>
    <name evidence="14" type="ORF">LDC_1245</name>
</gene>
<dbReference type="Pfam" id="PF10410">
    <property type="entry name" value="DnaB_bind"/>
    <property type="match status" value="1"/>
</dbReference>
<dbReference type="Gene3D" id="3.40.1360.10">
    <property type="match status" value="1"/>
</dbReference>
<reference evidence="14" key="2">
    <citation type="journal article" date="2011" name="Microb. Ecol.">
        <title>Taxonomic and Functional Metagenomic Profiling of the Microbial Community in the Anoxic Sediment of a Sub-saline Shallow Lake (Laguna de Carrizo, Central Spain).</title>
        <authorList>
            <person name="Ferrer M."/>
            <person name="Guazzaroni M.E."/>
            <person name="Richter M."/>
            <person name="Garcia-Salamanca A."/>
            <person name="Yarza P."/>
            <person name="Suarez-Suarez A."/>
            <person name="Solano J."/>
            <person name="Alcaide M."/>
            <person name="van Dillewijn P."/>
            <person name="Molina-Henares M.A."/>
            <person name="Lopez-Cortes N."/>
            <person name="Al-Ramahi Y."/>
            <person name="Guerrero C."/>
            <person name="Acosta A."/>
            <person name="de Eugenio L.I."/>
            <person name="Martinez V."/>
            <person name="Marques S."/>
            <person name="Rojo F."/>
            <person name="Santero E."/>
            <person name="Genilloud O."/>
            <person name="Perez-Perez J."/>
            <person name="Rossello-Mora R."/>
            <person name="Ramos J.L."/>
        </authorList>
    </citation>
    <scope>NUCLEOTIDE SEQUENCE</scope>
</reference>
<dbReference type="SUPFAM" id="SSF56731">
    <property type="entry name" value="DNA primase core"/>
    <property type="match status" value="1"/>
</dbReference>
<evidence type="ECO:0000256" key="3">
    <source>
        <dbReference type="ARBA" id="ARBA00022515"/>
    </source>
</evidence>
<dbReference type="GO" id="GO:1990077">
    <property type="term" value="C:primosome complex"/>
    <property type="evidence" value="ECO:0007669"/>
    <property type="project" value="UniProtKB-KW"/>
</dbReference>
<organism evidence="14">
    <name type="scientific">sediment metagenome</name>
    <dbReference type="NCBI Taxonomy" id="749907"/>
    <lineage>
        <taxon>unclassified sequences</taxon>
        <taxon>metagenomes</taxon>
        <taxon>ecological metagenomes</taxon>
    </lineage>
</organism>
<keyword evidence="2" id="KW-0240">DNA-directed RNA polymerase</keyword>
<dbReference type="PROSITE" id="PS50880">
    <property type="entry name" value="TOPRIM"/>
    <property type="match status" value="1"/>
</dbReference>
<dbReference type="InterPro" id="IPR019475">
    <property type="entry name" value="DNA_primase_DnaB-bd"/>
</dbReference>
<dbReference type="AlphaFoldDB" id="D9PI89"/>
<evidence type="ECO:0000256" key="10">
    <source>
        <dbReference type="ARBA" id="ARBA00022842"/>
    </source>
</evidence>
<dbReference type="GO" id="GO:0005737">
    <property type="term" value="C:cytoplasm"/>
    <property type="evidence" value="ECO:0007669"/>
    <property type="project" value="TreeGrafter"/>
</dbReference>
<keyword evidence="10" id="KW-0460">Magnesium</keyword>
<dbReference type="InterPro" id="IPR006295">
    <property type="entry name" value="DNA_primase_DnaG"/>
</dbReference>
<dbReference type="GO" id="GO:0003677">
    <property type="term" value="F:DNA binding"/>
    <property type="evidence" value="ECO:0007669"/>
    <property type="project" value="UniProtKB-KW"/>
</dbReference>
<dbReference type="InterPro" id="IPR050219">
    <property type="entry name" value="DnaG_primase"/>
</dbReference>
<evidence type="ECO:0000256" key="4">
    <source>
        <dbReference type="ARBA" id="ARBA00022679"/>
    </source>
</evidence>
<dbReference type="InterPro" id="IPR036977">
    <property type="entry name" value="DNA_primase_Znf_CHC2"/>
</dbReference>
<proteinExistence type="inferred from homology"/>
<protein>
    <submittedName>
        <fullName evidence="14">Protein containing DNA primase, DnaG // TOPRIM</fullName>
    </submittedName>
</protein>
<reference evidence="14" key="1">
    <citation type="submission" date="2010-07" db="EMBL/GenBank/DDBJ databases">
        <authorList>
            <consortium name="CONSOLIDER consortium CSD2007-00005"/>
            <person name="Guazzaroni M.-E."/>
            <person name="Richter M."/>
            <person name="Garcia-Salamanca A."/>
            <person name="Yarza P."/>
            <person name="Ferrer M."/>
        </authorList>
    </citation>
    <scope>NUCLEOTIDE SEQUENCE</scope>
</reference>
<dbReference type="SUPFAM" id="SSF57783">
    <property type="entry name" value="Zinc beta-ribbon"/>
    <property type="match status" value="1"/>
</dbReference>
<comment type="caution">
    <text evidence="14">The sequence shown here is derived from an EMBL/GenBank/DDBJ whole genome shotgun (WGS) entry which is preliminary data.</text>
</comment>
<evidence type="ECO:0000313" key="14">
    <source>
        <dbReference type="EMBL" id="EFK96720.1"/>
    </source>
</evidence>
<dbReference type="EMBL" id="ADZX01000415">
    <property type="protein sequence ID" value="EFK96720.1"/>
    <property type="molecule type" value="Genomic_DNA"/>
</dbReference>
<dbReference type="FunFam" id="3.90.580.10:FF:000001">
    <property type="entry name" value="DNA primase"/>
    <property type="match status" value="1"/>
</dbReference>
<evidence type="ECO:0000256" key="12">
    <source>
        <dbReference type="ARBA" id="ARBA00023163"/>
    </source>
</evidence>
<dbReference type="Pfam" id="PF08275">
    <property type="entry name" value="DNAG_N"/>
    <property type="match status" value="1"/>
</dbReference>
<keyword evidence="6" id="KW-0235">DNA replication</keyword>
<dbReference type="InterPro" id="IPR034151">
    <property type="entry name" value="TOPRIM_DnaG_bac"/>
</dbReference>
<evidence type="ECO:0000259" key="13">
    <source>
        <dbReference type="PROSITE" id="PS50880"/>
    </source>
</evidence>
<keyword evidence="8" id="KW-0863">Zinc-finger</keyword>
<keyword evidence="11" id="KW-0238">DNA-binding</keyword>
<sequence length="584" mass="65205">MDGYQAAKEEIKRTVDIVELIGQFVQLKRSGQSYMGLCPFHSEKAPSFTVSPAKQMFHCFGCKKGGDLFAFWMEYHQVSFPQALKDLAEKYHVALPERDPGTPGIKEAILRANEAAADFFHHLLMKSGKGKAGRDYLQRRGIPGEIISEFKLGYAPDEWDALAKALREKKINPETALQAGLLIPRKTEGHYDRFRNRVMFPIFDLRGQIVGFGGRVLDQSLPKYLNTPETPVFQKGELLYGLHVAFSRIRESGRVVIVEGYTDALALIKHGFRGAVATLGTALTRDHIRKLKGYAREAVVVFDSDAAGTAAAMKSLSFFLDEGMPAKVMSLPDGEDPDTFVNKGGLESFQALLERSVPMFDFFIDRKMADGGKEIENRVKVLEDIFPVLAELKSHVQRALYVKRLSEKLQVTEKALAAEFQKWASRGSFGADRPPAQGKKEAKRIDDVYLLNLLLHHPGTVARIRDLEWRSLLSDPAVIEIVGAILSKAPGAGPIDLENILAGLSGQETQEVFREAMLSPSIFPEEEVERALQDFAEKILRIKIQDSAAQARAKGDFETYNRILKLKKERDVQPRINGNSQEGM</sequence>
<dbReference type="PIRSF" id="PIRSF002811">
    <property type="entry name" value="DnaG"/>
    <property type="match status" value="1"/>
</dbReference>
<evidence type="ECO:0000256" key="7">
    <source>
        <dbReference type="ARBA" id="ARBA00022723"/>
    </source>
</evidence>
<dbReference type="PANTHER" id="PTHR30313:SF2">
    <property type="entry name" value="DNA PRIMASE"/>
    <property type="match status" value="1"/>
</dbReference>
<dbReference type="InterPro" id="IPR013264">
    <property type="entry name" value="DNAG_N"/>
</dbReference>
<evidence type="ECO:0000256" key="11">
    <source>
        <dbReference type="ARBA" id="ARBA00023125"/>
    </source>
</evidence>